<organism evidence="2 3">
    <name type="scientific">Prescottella equi ATCC 33707</name>
    <dbReference type="NCBI Taxonomy" id="525370"/>
    <lineage>
        <taxon>Bacteria</taxon>
        <taxon>Bacillati</taxon>
        <taxon>Actinomycetota</taxon>
        <taxon>Actinomycetes</taxon>
        <taxon>Mycobacteriales</taxon>
        <taxon>Nocardiaceae</taxon>
        <taxon>Prescottella</taxon>
    </lineage>
</organism>
<accession>E9T702</accession>
<reference evidence="2" key="1">
    <citation type="submission" date="2011-01" db="EMBL/GenBank/DDBJ databases">
        <authorList>
            <person name="Muzny D."/>
            <person name="Qin X."/>
            <person name="Buhay C."/>
            <person name="Dugan-Rocha S."/>
            <person name="Ding Y."/>
            <person name="Chen G."/>
            <person name="Hawes A."/>
            <person name="Holder M."/>
            <person name="Jhangiani S."/>
            <person name="Johnson A."/>
            <person name="Khan Z."/>
            <person name="Li Z."/>
            <person name="Liu W."/>
            <person name="Liu X."/>
            <person name="Perez L."/>
            <person name="Shen H."/>
            <person name="Wang Q."/>
            <person name="Watt J."/>
            <person name="Xi L."/>
            <person name="Xin Y."/>
            <person name="Zhou J."/>
            <person name="Deng J."/>
            <person name="Jiang H."/>
            <person name="Liu Y."/>
            <person name="Qu J."/>
            <person name="Song X.-Z."/>
            <person name="Zhang L."/>
            <person name="Villasana D."/>
            <person name="Johnson A."/>
            <person name="Liu J."/>
            <person name="Liyanage D."/>
            <person name="Lorensuhewa L."/>
            <person name="Robinson T."/>
            <person name="Song A."/>
            <person name="Song B.-B."/>
            <person name="Dinh H."/>
            <person name="Thornton R."/>
            <person name="Coyle M."/>
            <person name="Francisco L."/>
            <person name="Jackson L."/>
            <person name="Javaid M."/>
            <person name="Korchina V."/>
            <person name="Kovar C."/>
            <person name="Mata R."/>
            <person name="Mathew T."/>
            <person name="Ngo R."/>
            <person name="Nguyen L."/>
            <person name="Nguyen N."/>
            <person name="Okwuonu G."/>
            <person name="Ongeri F."/>
            <person name="Pham C."/>
            <person name="Simmons D."/>
            <person name="Wilczek-Boney K."/>
            <person name="Hale W."/>
            <person name="Jakkamsetti A."/>
            <person name="Pham P."/>
            <person name="Ruth R."/>
            <person name="San Lucas F."/>
            <person name="Warren J."/>
            <person name="Zhang J."/>
            <person name="Zhao Z."/>
            <person name="Zhou C."/>
            <person name="Zhu D."/>
            <person name="Lee S."/>
            <person name="Bess C."/>
            <person name="Blankenburg K."/>
            <person name="Forbes L."/>
            <person name="Fu Q."/>
            <person name="Gubbala S."/>
            <person name="Hirani K."/>
            <person name="Jayaseelan J.C."/>
            <person name="Lara F."/>
            <person name="Munidasa M."/>
            <person name="Palculict T."/>
            <person name="Patil S."/>
            <person name="Pu L.-L."/>
            <person name="Saada N."/>
            <person name="Tang L."/>
            <person name="Weissenberger G."/>
            <person name="Zhu Y."/>
            <person name="Hemphill L."/>
            <person name="Shang Y."/>
            <person name="Youmans B."/>
            <person name="Ayvaz T."/>
            <person name="Ross M."/>
            <person name="Santibanez J."/>
            <person name="Aqrawi P."/>
            <person name="Gross S."/>
            <person name="Joshi V."/>
            <person name="Fowler G."/>
            <person name="Nazareth L."/>
            <person name="Reid J."/>
            <person name="Worley K."/>
            <person name="Petrosino J."/>
            <person name="Highlander S."/>
            <person name="Gibbs R."/>
        </authorList>
    </citation>
    <scope>NUCLEOTIDE SEQUENCE [LARGE SCALE GENOMIC DNA]</scope>
    <source>
        <strain evidence="2">ATCC 33707</strain>
    </source>
</reference>
<evidence type="ECO:0000313" key="2">
    <source>
        <dbReference type="EMBL" id="EGD21784.1"/>
    </source>
</evidence>
<keyword evidence="3" id="KW-1185">Reference proteome</keyword>
<proteinExistence type="predicted"/>
<comment type="caution">
    <text evidence="2">The sequence shown here is derived from an EMBL/GenBank/DDBJ whole genome shotgun (WGS) entry which is preliminary data.</text>
</comment>
<dbReference type="AlphaFoldDB" id="E9T702"/>
<evidence type="ECO:0000313" key="3">
    <source>
        <dbReference type="Proteomes" id="UP000004245"/>
    </source>
</evidence>
<gene>
    <name evidence="2" type="ORF">HMPREF0724_14558</name>
</gene>
<evidence type="ECO:0000256" key="1">
    <source>
        <dbReference type="SAM" id="MobiDB-lite"/>
    </source>
</evidence>
<dbReference type="EMBL" id="ADNW02000028">
    <property type="protein sequence ID" value="EGD21784.1"/>
    <property type="molecule type" value="Genomic_DNA"/>
</dbReference>
<protein>
    <submittedName>
        <fullName evidence="2">Uncharacterized protein</fullName>
    </submittedName>
</protein>
<dbReference type="Proteomes" id="UP000004245">
    <property type="component" value="Unassembled WGS sequence"/>
</dbReference>
<name>E9T702_RHOHA</name>
<dbReference type="HOGENOM" id="CLU_3257031_0_0_11"/>
<feature type="region of interest" description="Disordered" evidence="1">
    <location>
        <begin position="1"/>
        <end position="42"/>
    </location>
</feature>
<sequence>MAGVTAGSVLATTAGGPSERTLAHTDSDSESAECAETRPRCT</sequence>